<dbReference type="HOGENOM" id="CLU_017584_15_0_9"/>
<dbReference type="OrthoDB" id="9802872at2"/>
<evidence type="ECO:0000259" key="6">
    <source>
        <dbReference type="Pfam" id="PF00155"/>
    </source>
</evidence>
<dbReference type="InterPro" id="IPR015424">
    <property type="entry name" value="PyrdxlP-dep_Trfase"/>
</dbReference>
<keyword evidence="3" id="KW-0663">Pyridoxal phosphate</keyword>
<dbReference type="GO" id="GO:0008483">
    <property type="term" value="F:transaminase activity"/>
    <property type="evidence" value="ECO:0007669"/>
    <property type="project" value="UniProtKB-KW"/>
</dbReference>
<reference evidence="7" key="1">
    <citation type="submission" date="2010-07" db="EMBL/GenBank/DDBJ databases">
        <title>Complete sequence of Clostridium saccharolyticum WM1.</title>
        <authorList>
            <consortium name="US DOE Joint Genome Institute"/>
            <person name="Lucas S."/>
            <person name="Copeland A."/>
            <person name="Lapidus A."/>
            <person name="Cheng J.-F."/>
            <person name="Bruce D."/>
            <person name="Goodwin L."/>
            <person name="Pitluck S."/>
            <person name="Chertkov O."/>
            <person name="Detter J.C."/>
            <person name="Han C."/>
            <person name="Tapia R."/>
            <person name="Land M."/>
            <person name="Hauser L."/>
            <person name="Chang Y.-J."/>
            <person name="Jeffries C."/>
            <person name="Kyrpides N."/>
            <person name="Ivanova N."/>
            <person name="Mikhailova N."/>
            <person name="Mouttaki H."/>
            <person name="Lin L."/>
            <person name="Zhou J."/>
            <person name="Hemme C.L."/>
            <person name="Woyke T."/>
        </authorList>
    </citation>
    <scope>NUCLEOTIDE SEQUENCE [LARGE SCALE GENOMIC DNA]</scope>
    <source>
        <strain evidence="7">WM1</strain>
    </source>
</reference>
<dbReference type="EMBL" id="CP002109">
    <property type="protein sequence ID" value="ADL05459.1"/>
    <property type="molecule type" value="Genomic_DNA"/>
</dbReference>
<dbReference type="InterPro" id="IPR027619">
    <property type="entry name" value="C-S_lyase_PatB-like"/>
</dbReference>
<dbReference type="InterPro" id="IPR015422">
    <property type="entry name" value="PyrdxlP-dep_Trfase_small"/>
</dbReference>
<dbReference type="Pfam" id="PF00155">
    <property type="entry name" value="Aminotran_1_2"/>
    <property type="match status" value="1"/>
</dbReference>
<organism evidence="7 8">
    <name type="scientific">Lacrimispora saccharolytica (strain ATCC 35040 / DSM 2544 / NRCC 2533 / WM1)</name>
    <name type="common">Clostridium saccharolyticum</name>
    <dbReference type="NCBI Taxonomy" id="610130"/>
    <lineage>
        <taxon>Bacteria</taxon>
        <taxon>Bacillati</taxon>
        <taxon>Bacillota</taxon>
        <taxon>Clostridia</taxon>
        <taxon>Lachnospirales</taxon>
        <taxon>Lachnospiraceae</taxon>
        <taxon>Lacrimispora</taxon>
    </lineage>
</organism>
<dbReference type="InterPro" id="IPR015421">
    <property type="entry name" value="PyrdxlP-dep_Trfase_major"/>
</dbReference>
<keyword evidence="8" id="KW-1185">Reference proteome</keyword>
<dbReference type="eggNOG" id="COG1168">
    <property type="taxonomic scope" value="Bacteria"/>
</dbReference>
<keyword evidence="7" id="KW-0032">Aminotransferase</keyword>
<dbReference type="PANTHER" id="PTHR43525">
    <property type="entry name" value="PROTEIN MALY"/>
    <property type="match status" value="1"/>
</dbReference>
<gene>
    <name evidence="7" type="ordered locus">Closa_2923</name>
</gene>
<dbReference type="CDD" id="cd00609">
    <property type="entry name" value="AAT_like"/>
    <property type="match status" value="1"/>
</dbReference>
<dbReference type="Gene3D" id="3.90.1150.10">
    <property type="entry name" value="Aspartate Aminotransferase, domain 1"/>
    <property type="match status" value="1"/>
</dbReference>
<keyword evidence="4" id="KW-0456">Lyase</keyword>
<feature type="domain" description="Aminotransferase class I/classII large" evidence="6">
    <location>
        <begin position="40"/>
        <end position="387"/>
    </location>
</feature>
<dbReference type="GO" id="GO:0030170">
    <property type="term" value="F:pyridoxal phosphate binding"/>
    <property type="evidence" value="ECO:0007669"/>
    <property type="project" value="InterPro"/>
</dbReference>
<dbReference type="RefSeq" id="WP_013273543.1">
    <property type="nucleotide sequence ID" value="NC_014376.1"/>
</dbReference>
<dbReference type="GO" id="GO:0047804">
    <property type="term" value="F:cysteine-S-conjugate beta-lyase activity"/>
    <property type="evidence" value="ECO:0007669"/>
    <property type="project" value="UniProtKB-EC"/>
</dbReference>
<dbReference type="NCBIfam" id="TIGR04350">
    <property type="entry name" value="C_S_lyase_PatB"/>
    <property type="match status" value="1"/>
</dbReference>
<dbReference type="Gene3D" id="3.40.640.10">
    <property type="entry name" value="Type I PLP-dependent aspartate aminotransferase-like (Major domain)"/>
    <property type="match status" value="1"/>
</dbReference>
<dbReference type="PaxDb" id="610130-Closa_2923"/>
<dbReference type="KEGG" id="csh:Closa_2923"/>
<evidence type="ECO:0000313" key="8">
    <source>
        <dbReference type="Proteomes" id="UP000001662"/>
    </source>
</evidence>
<evidence type="ECO:0000256" key="5">
    <source>
        <dbReference type="ARBA" id="ARBA00037974"/>
    </source>
</evidence>
<evidence type="ECO:0000256" key="1">
    <source>
        <dbReference type="ARBA" id="ARBA00001933"/>
    </source>
</evidence>
<name>D9R727_LACSW</name>
<evidence type="ECO:0000313" key="7">
    <source>
        <dbReference type="EMBL" id="ADL05459.1"/>
    </source>
</evidence>
<dbReference type="InterPro" id="IPR051798">
    <property type="entry name" value="Class-II_PLP-Dep_Aminotrans"/>
</dbReference>
<dbReference type="PANTHER" id="PTHR43525:SF1">
    <property type="entry name" value="PROTEIN MALY"/>
    <property type="match status" value="1"/>
</dbReference>
<comment type="similarity">
    <text evidence="5">Belongs to the class-II pyridoxal-phosphate-dependent aminotransferase family. MalY/PatB cystathionine beta-lyase subfamily.</text>
</comment>
<accession>D9R727</accession>
<evidence type="ECO:0000256" key="4">
    <source>
        <dbReference type="ARBA" id="ARBA00023239"/>
    </source>
</evidence>
<comment type="cofactor">
    <cofactor evidence="1">
        <name>pyridoxal 5'-phosphate</name>
        <dbReference type="ChEBI" id="CHEBI:597326"/>
    </cofactor>
</comment>
<sequence>MCKETIDFDKIIDRNNTNSIKYDFALQSGKPENLLPLWVADMDFKVCGKILEALHERVEHGIFGYSEVQDDYFEAVQDWMKKRHNWNVESSWLVKTPGVVFALAMAVQAFTDPGEGIMIQKPVYYPFSEVIEENDRILVDNPLYLGEDGRYHMDFEDLERKAEQFQVKLFLLCNPHNPVGRVWTREELERLGEICIRRNIIVVSDEIHQDFVFEGKHQVFADLSEELRKRTITCTSPSKTFNLAGLQISNIFIADQKLRRRFRRQMGAAGYSQLNTLGLTACEAAYRYGGDWHNQLMEYLRANISYVRDFLKEKIPGIRLIEPEGTYLVWLDFRELDLTEEEREDLIIKKAGLWLDSGAMFGSAGEGFERINPACPRSLLKQAMESLERAVKEL</sequence>
<dbReference type="STRING" id="610130.Closa_2923"/>
<dbReference type="AlphaFoldDB" id="D9R727"/>
<dbReference type="Proteomes" id="UP000001662">
    <property type="component" value="Chromosome"/>
</dbReference>
<evidence type="ECO:0000256" key="3">
    <source>
        <dbReference type="ARBA" id="ARBA00022898"/>
    </source>
</evidence>
<proteinExistence type="inferred from homology"/>
<dbReference type="SUPFAM" id="SSF53383">
    <property type="entry name" value="PLP-dependent transferases"/>
    <property type="match status" value="1"/>
</dbReference>
<protein>
    <recommendedName>
        <fullName evidence="2">cysteine-S-conjugate beta-lyase</fullName>
        <ecNumber evidence="2">4.4.1.13</ecNumber>
    </recommendedName>
</protein>
<keyword evidence="7" id="KW-0808">Transferase</keyword>
<dbReference type="EC" id="4.4.1.13" evidence="2"/>
<evidence type="ECO:0000256" key="2">
    <source>
        <dbReference type="ARBA" id="ARBA00012224"/>
    </source>
</evidence>
<dbReference type="InterPro" id="IPR004839">
    <property type="entry name" value="Aminotransferase_I/II_large"/>
</dbReference>